<dbReference type="GO" id="GO:0046872">
    <property type="term" value="F:metal ion binding"/>
    <property type="evidence" value="ECO:0007669"/>
    <property type="project" value="UniProtKB-KW"/>
</dbReference>
<dbReference type="Proteomes" id="UP000321523">
    <property type="component" value="Unassembled WGS sequence"/>
</dbReference>
<dbReference type="CDD" id="cd01137">
    <property type="entry name" value="PsaA"/>
    <property type="match status" value="1"/>
</dbReference>
<evidence type="ECO:0000313" key="10">
    <source>
        <dbReference type="EMBL" id="GEO36436.1"/>
    </source>
</evidence>
<feature type="compositionally biased region" description="Basic and acidic residues" evidence="8">
    <location>
        <begin position="110"/>
        <end position="133"/>
    </location>
</feature>
<comment type="subcellular location">
    <subcellularLocation>
        <location evidence="1">Cell envelope</location>
    </subcellularLocation>
</comment>
<dbReference type="InterPro" id="IPR006128">
    <property type="entry name" value="Lipoprotein_PsaA-like"/>
</dbReference>
<dbReference type="Gene3D" id="3.40.50.1980">
    <property type="entry name" value="Nitrogenase molybdenum iron protein domain"/>
    <property type="match status" value="2"/>
</dbReference>
<comment type="similarity">
    <text evidence="2 6">Belongs to the bacterial solute-binding protein 9 family.</text>
</comment>
<gene>
    <name evidence="10" type="ORF">SAE02_05840</name>
</gene>
<sequence>MKSFVVAGILAAGLLVNPAAAEPLKVVASMSVLGDLVQRVGGADVRVTTLVGPDGDAHVFEPTPTDARTVQSADLLVVNGLGLEPWMQRLAKSTGYTGPFVTATKGIKPRQAEEGPEEEHAGHGHADHGHGGIDPHAWQSVANAKLYVKNISDGLAKADPPHADTYRANADAYTQELDALDQQVKAAFARIPRPERKIITSHDAFQYYGAAYGLTLLAPTGLSTESEPSAKAMAGLIRQIRQEKIRAIFVENISDPRLIERIAAESGAKVGGQLYSDALSPPDGPAATYIDMIRHNTTLIANAL</sequence>
<dbReference type="PANTHER" id="PTHR42953">
    <property type="entry name" value="HIGH-AFFINITY ZINC UPTAKE SYSTEM PROTEIN ZNUA-RELATED"/>
    <property type="match status" value="1"/>
</dbReference>
<proteinExistence type="inferred from homology"/>
<dbReference type="InterPro" id="IPR006129">
    <property type="entry name" value="AdhesinB"/>
</dbReference>
<dbReference type="PRINTS" id="PR00691">
    <property type="entry name" value="ADHESINB"/>
</dbReference>
<feature type="signal peptide" evidence="9">
    <location>
        <begin position="1"/>
        <end position="21"/>
    </location>
</feature>
<dbReference type="RefSeq" id="WP_044425445.1">
    <property type="nucleotide sequence ID" value="NZ_BJYZ01000002.1"/>
</dbReference>
<protein>
    <submittedName>
        <fullName evidence="10">Metal ABC transporter substrate-binding protein</fullName>
    </submittedName>
</protein>
<accession>A0A512DJ03</accession>
<dbReference type="InterPro" id="IPR050492">
    <property type="entry name" value="Bact_metal-bind_prot9"/>
</dbReference>
<keyword evidence="5 9" id="KW-0732">Signal</keyword>
<feature type="chain" id="PRO_5021963231" evidence="9">
    <location>
        <begin position="22"/>
        <end position="304"/>
    </location>
</feature>
<organism evidence="10 11">
    <name type="scientific">Skermanella aerolata</name>
    <dbReference type="NCBI Taxonomy" id="393310"/>
    <lineage>
        <taxon>Bacteria</taxon>
        <taxon>Pseudomonadati</taxon>
        <taxon>Pseudomonadota</taxon>
        <taxon>Alphaproteobacteria</taxon>
        <taxon>Rhodospirillales</taxon>
        <taxon>Azospirillaceae</taxon>
        <taxon>Skermanella</taxon>
    </lineage>
</organism>
<feature type="coiled-coil region" evidence="7">
    <location>
        <begin position="163"/>
        <end position="190"/>
    </location>
</feature>
<evidence type="ECO:0000256" key="7">
    <source>
        <dbReference type="SAM" id="Coils"/>
    </source>
</evidence>
<evidence type="ECO:0000256" key="3">
    <source>
        <dbReference type="ARBA" id="ARBA00022448"/>
    </source>
</evidence>
<evidence type="ECO:0000256" key="1">
    <source>
        <dbReference type="ARBA" id="ARBA00004196"/>
    </source>
</evidence>
<dbReference type="EMBL" id="BJYZ01000002">
    <property type="protein sequence ID" value="GEO36436.1"/>
    <property type="molecule type" value="Genomic_DNA"/>
</dbReference>
<dbReference type="OrthoDB" id="9793396at2"/>
<dbReference type="GO" id="GO:0007155">
    <property type="term" value="P:cell adhesion"/>
    <property type="evidence" value="ECO:0007669"/>
    <property type="project" value="InterPro"/>
</dbReference>
<evidence type="ECO:0000256" key="8">
    <source>
        <dbReference type="SAM" id="MobiDB-lite"/>
    </source>
</evidence>
<dbReference type="GO" id="GO:0030313">
    <property type="term" value="C:cell envelope"/>
    <property type="evidence" value="ECO:0007669"/>
    <property type="project" value="UniProtKB-SubCell"/>
</dbReference>
<keyword evidence="3 6" id="KW-0813">Transport</keyword>
<keyword evidence="7" id="KW-0175">Coiled coil</keyword>
<evidence type="ECO:0000256" key="4">
    <source>
        <dbReference type="ARBA" id="ARBA00022723"/>
    </source>
</evidence>
<dbReference type="Pfam" id="PF01297">
    <property type="entry name" value="ZnuA"/>
    <property type="match status" value="1"/>
</dbReference>
<keyword evidence="11" id="KW-1185">Reference proteome</keyword>
<keyword evidence="4" id="KW-0479">Metal-binding</keyword>
<evidence type="ECO:0000313" key="11">
    <source>
        <dbReference type="Proteomes" id="UP000321523"/>
    </source>
</evidence>
<comment type="caution">
    <text evidence="10">The sequence shown here is derived from an EMBL/GenBank/DDBJ whole genome shotgun (WGS) entry which is preliminary data.</text>
</comment>
<reference evidence="10 11" key="1">
    <citation type="submission" date="2019-07" db="EMBL/GenBank/DDBJ databases">
        <title>Whole genome shotgun sequence of Skermanella aerolata NBRC 106429.</title>
        <authorList>
            <person name="Hosoyama A."/>
            <person name="Uohara A."/>
            <person name="Ohji S."/>
            <person name="Ichikawa N."/>
        </authorList>
    </citation>
    <scope>NUCLEOTIDE SEQUENCE [LARGE SCALE GENOMIC DNA]</scope>
    <source>
        <strain evidence="10 11">NBRC 106429</strain>
    </source>
</reference>
<evidence type="ECO:0000256" key="6">
    <source>
        <dbReference type="RuleBase" id="RU003512"/>
    </source>
</evidence>
<name>A0A512DJ03_9PROT</name>
<dbReference type="SUPFAM" id="SSF53807">
    <property type="entry name" value="Helical backbone' metal receptor"/>
    <property type="match status" value="1"/>
</dbReference>
<dbReference type="PANTHER" id="PTHR42953:SF1">
    <property type="entry name" value="METAL-BINDING PROTEIN HI_0362-RELATED"/>
    <property type="match status" value="1"/>
</dbReference>
<evidence type="ECO:0000256" key="9">
    <source>
        <dbReference type="SAM" id="SignalP"/>
    </source>
</evidence>
<dbReference type="AlphaFoldDB" id="A0A512DJ03"/>
<dbReference type="InterPro" id="IPR006127">
    <property type="entry name" value="ZnuA-like"/>
</dbReference>
<feature type="region of interest" description="Disordered" evidence="8">
    <location>
        <begin position="109"/>
        <end position="135"/>
    </location>
</feature>
<dbReference type="GO" id="GO:0030001">
    <property type="term" value="P:metal ion transport"/>
    <property type="evidence" value="ECO:0007669"/>
    <property type="project" value="InterPro"/>
</dbReference>
<evidence type="ECO:0000256" key="2">
    <source>
        <dbReference type="ARBA" id="ARBA00011028"/>
    </source>
</evidence>
<evidence type="ECO:0000256" key="5">
    <source>
        <dbReference type="ARBA" id="ARBA00022729"/>
    </source>
</evidence>
<dbReference type="PRINTS" id="PR00690">
    <property type="entry name" value="ADHESNFAMILY"/>
</dbReference>